<dbReference type="SFLD" id="SFLDS00029">
    <property type="entry name" value="Radical_SAM"/>
    <property type="match status" value="1"/>
</dbReference>
<dbReference type="RefSeq" id="WP_135546149.1">
    <property type="nucleotide sequence ID" value="NZ_SPQQ01000003.1"/>
</dbReference>
<evidence type="ECO:0000256" key="4">
    <source>
        <dbReference type="ARBA" id="ARBA00023014"/>
    </source>
</evidence>
<evidence type="ECO:0000259" key="5">
    <source>
        <dbReference type="PROSITE" id="PS51918"/>
    </source>
</evidence>
<dbReference type="EMBL" id="SPQQ01000003">
    <property type="protein sequence ID" value="TGE38169.1"/>
    <property type="molecule type" value="Genomic_DNA"/>
</dbReference>
<dbReference type="GO" id="GO:0051536">
    <property type="term" value="F:iron-sulfur cluster binding"/>
    <property type="evidence" value="ECO:0007669"/>
    <property type="project" value="UniProtKB-KW"/>
</dbReference>
<feature type="domain" description="Radical SAM core" evidence="5">
    <location>
        <begin position="49"/>
        <end position="270"/>
    </location>
</feature>
<dbReference type="SUPFAM" id="SSF102114">
    <property type="entry name" value="Radical SAM enzymes"/>
    <property type="match status" value="1"/>
</dbReference>
<dbReference type="CDD" id="cd01335">
    <property type="entry name" value="Radical_SAM"/>
    <property type="match status" value="1"/>
</dbReference>
<evidence type="ECO:0000313" key="7">
    <source>
        <dbReference type="Proteomes" id="UP000298460"/>
    </source>
</evidence>
<name>A0A4Z0R760_9FIRM</name>
<evidence type="ECO:0000256" key="1">
    <source>
        <dbReference type="ARBA" id="ARBA00022691"/>
    </source>
</evidence>
<dbReference type="InterPro" id="IPR013785">
    <property type="entry name" value="Aldolase_TIM"/>
</dbReference>
<sequence length="323" mass="36617">MTYRDLLLSAKKGKLIVKNDVIRLLNVDYNSDEFYELLATANFLSRTEYNNQGLVFAQIGINAEPCSANCKFCSMGQAHYSLPVTGRRNINEILSELDLLIANGINDFFLMTTADYPVDDFMDIAKVIRKRLPDSIRFVANIGDFDYETARSLQEIGFTGVYHIHRLREGIDTSIKPETRLNTLNAVRDAGLELYYCVEPIGPEHSYDEIATEMIRARDYNVKVMAVMRRTPVKGTPLYEKGQISAIELTKIAAVARLVTRPQRAMNAHEVTQMTLLAGINQLYAEYGANPRDTEVQTEKNRGFSVTQAWNMLWEAGYDTTKQ</sequence>
<evidence type="ECO:0000256" key="3">
    <source>
        <dbReference type="ARBA" id="ARBA00023004"/>
    </source>
</evidence>
<keyword evidence="2" id="KW-0479">Metal-binding</keyword>
<dbReference type="GO" id="GO:0003824">
    <property type="term" value="F:catalytic activity"/>
    <property type="evidence" value="ECO:0007669"/>
    <property type="project" value="InterPro"/>
</dbReference>
<dbReference type="AlphaFoldDB" id="A0A4Z0R760"/>
<keyword evidence="7" id="KW-1185">Reference proteome</keyword>
<dbReference type="InterPro" id="IPR058240">
    <property type="entry name" value="rSAM_sf"/>
</dbReference>
<reference evidence="6 7" key="1">
    <citation type="submission" date="2019-03" db="EMBL/GenBank/DDBJ databases">
        <title>Draft Genome Sequence of Desulfosporosinus fructosivorans Strain 63.6F, Isolated from Marine Sediment in the Baltic Sea.</title>
        <authorList>
            <person name="Hausmann B."/>
            <person name="Vandieken V."/>
            <person name="Pjevac P."/>
            <person name="Schreck K."/>
            <person name="Herbold C.W."/>
            <person name="Loy A."/>
        </authorList>
    </citation>
    <scope>NUCLEOTIDE SEQUENCE [LARGE SCALE GENOMIC DNA]</scope>
    <source>
        <strain evidence="6 7">63.6F</strain>
    </source>
</reference>
<evidence type="ECO:0000313" key="6">
    <source>
        <dbReference type="EMBL" id="TGE38169.1"/>
    </source>
</evidence>
<dbReference type="InterPro" id="IPR007197">
    <property type="entry name" value="rSAM"/>
</dbReference>
<dbReference type="PROSITE" id="PS51918">
    <property type="entry name" value="RADICAL_SAM"/>
    <property type="match status" value="1"/>
</dbReference>
<protein>
    <submittedName>
        <fullName evidence="6">Radical SAM protein</fullName>
    </submittedName>
</protein>
<keyword evidence="3" id="KW-0408">Iron</keyword>
<dbReference type="SMART" id="SM00729">
    <property type="entry name" value="Elp3"/>
    <property type="match status" value="1"/>
</dbReference>
<evidence type="ECO:0000256" key="2">
    <source>
        <dbReference type="ARBA" id="ARBA00022723"/>
    </source>
</evidence>
<gene>
    <name evidence="6" type="ORF">E4K67_09345</name>
</gene>
<proteinExistence type="predicted"/>
<dbReference type="InterPro" id="IPR006638">
    <property type="entry name" value="Elp3/MiaA/NifB-like_rSAM"/>
</dbReference>
<accession>A0A4Z0R760</accession>
<dbReference type="OrthoDB" id="5405220at2"/>
<dbReference type="Gene3D" id="3.20.20.70">
    <property type="entry name" value="Aldolase class I"/>
    <property type="match status" value="1"/>
</dbReference>
<dbReference type="Proteomes" id="UP000298460">
    <property type="component" value="Unassembled WGS sequence"/>
</dbReference>
<keyword evidence="4" id="KW-0411">Iron-sulfur</keyword>
<dbReference type="GO" id="GO:0046872">
    <property type="term" value="F:metal ion binding"/>
    <property type="evidence" value="ECO:0007669"/>
    <property type="project" value="UniProtKB-KW"/>
</dbReference>
<comment type="caution">
    <text evidence="6">The sequence shown here is derived from an EMBL/GenBank/DDBJ whole genome shotgun (WGS) entry which is preliminary data.</text>
</comment>
<organism evidence="6 7">
    <name type="scientific">Desulfosporosinus fructosivorans</name>
    <dbReference type="NCBI Taxonomy" id="2018669"/>
    <lineage>
        <taxon>Bacteria</taxon>
        <taxon>Bacillati</taxon>
        <taxon>Bacillota</taxon>
        <taxon>Clostridia</taxon>
        <taxon>Eubacteriales</taxon>
        <taxon>Desulfitobacteriaceae</taxon>
        <taxon>Desulfosporosinus</taxon>
    </lineage>
</organism>
<keyword evidence="1" id="KW-0949">S-adenosyl-L-methionine</keyword>